<organism evidence="11 12">
    <name type="scientific">Actinocorallia herbida</name>
    <dbReference type="NCBI Taxonomy" id="58109"/>
    <lineage>
        <taxon>Bacteria</taxon>
        <taxon>Bacillati</taxon>
        <taxon>Actinomycetota</taxon>
        <taxon>Actinomycetes</taxon>
        <taxon>Streptosporangiales</taxon>
        <taxon>Thermomonosporaceae</taxon>
        <taxon>Actinocorallia</taxon>
    </lineage>
</organism>
<dbReference type="GO" id="GO:0019343">
    <property type="term" value="P:cysteine biosynthetic process via cystathionine"/>
    <property type="evidence" value="ECO:0007669"/>
    <property type="project" value="TreeGrafter"/>
</dbReference>
<evidence type="ECO:0000256" key="8">
    <source>
        <dbReference type="PIRSR" id="PIRSR001434-2"/>
    </source>
</evidence>
<dbReference type="InterPro" id="IPR000277">
    <property type="entry name" value="Cys/Met-Metab_PyrdxlP-dep_enz"/>
</dbReference>
<feature type="region of interest" description="Disordered" evidence="10">
    <location>
        <begin position="1"/>
        <end position="31"/>
    </location>
</feature>
<dbReference type="GO" id="GO:0019346">
    <property type="term" value="P:transsulfuration"/>
    <property type="evidence" value="ECO:0007669"/>
    <property type="project" value="InterPro"/>
</dbReference>
<reference evidence="11 12" key="1">
    <citation type="submission" date="2018-11" db="EMBL/GenBank/DDBJ databases">
        <title>Sequencing the genomes of 1000 actinobacteria strains.</title>
        <authorList>
            <person name="Klenk H.-P."/>
        </authorList>
    </citation>
    <scope>NUCLEOTIDE SEQUENCE [LARGE SCALE GENOMIC DNA]</scope>
    <source>
        <strain evidence="11 12">DSM 44254</strain>
    </source>
</reference>
<dbReference type="PANTHER" id="PTHR11808">
    <property type="entry name" value="TRANS-SULFURATION ENZYME FAMILY MEMBER"/>
    <property type="match status" value="1"/>
</dbReference>
<dbReference type="Gene3D" id="3.90.1150.10">
    <property type="entry name" value="Aspartate Aminotransferase, domain 1"/>
    <property type="match status" value="1"/>
</dbReference>
<dbReference type="EMBL" id="RJKE01000001">
    <property type="protein sequence ID" value="ROO83362.1"/>
    <property type="molecule type" value="Genomic_DNA"/>
</dbReference>
<comment type="catalytic activity">
    <reaction evidence="6">
        <text>L-homocysteine + H2O = 2-oxobutanoate + hydrogen sulfide + NH4(+) + H(+)</text>
        <dbReference type="Rhea" id="RHEA:14501"/>
        <dbReference type="ChEBI" id="CHEBI:15377"/>
        <dbReference type="ChEBI" id="CHEBI:15378"/>
        <dbReference type="ChEBI" id="CHEBI:16763"/>
        <dbReference type="ChEBI" id="CHEBI:28938"/>
        <dbReference type="ChEBI" id="CHEBI:29919"/>
        <dbReference type="ChEBI" id="CHEBI:58199"/>
        <dbReference type="EC" id="4.4.1.2"/>
    </reaction>
    <physiologicalReaction direction="left-to-right" evidence="6">
        <dbReference type="Rhea" id="RHEA:14502"/>
    </physiologicalReaction>
</comment>
<dbReference type="PIRSF" id="PIRSF001434">
    <property type="entry name" value="CGS"/>
    <property type="match status" value="1"/>
</dbReference>
<comment type="catalytic activity">
    <reaction evidence="7">
        <text>L-methionine + H2O = methanethiol + 2-oxobutanoate + NH4(+)</text>
        <dbReference type="Rhea" id="RHEA:23800"/>
        <dbReference type="ChEBI" id="CHEBI:15377"/>
        <dbReference type="ChEBI" id="CHEBI:16007"/>
        <dbReference type="ChEBI" id="CHEBI:16763"/>
        <dbReference type="ChEBI" id="CHEBI:28938"/>
        <dbReference type="ChEBI" id="CHEBI:57844"/>
        <dbReference type="EC" id="4.4.1.11"/>
    </reaction>
    <physiologicalReaction direction="left-to-right" evidence="7">
        <dbReference type="Rhea" id="RHEA:23801"/>
    </physiologicalReaction>
</comment>
<dbReference type="GO" id="GO:0004123">
    <property type="term" value="F:cystathionine gamma-lyase activity"/>
    <property type="evidence" value="ECO:0007669"/>
    <property type="project" value="TreeGrafter"/>
</dbReference>
<dbReference type="PANTHER" id="PTHR11808:SF85">
    <property type="entry name" value="CYSTATHIONINE GAMMA-LYASE-RELATED"/>
    <property type="match status" value="1"/>
</dbReference>
<dbReference type="InterPro" id="IPR015422">
    <property type="entry name" value="PyrdxlP-dep_Trfase_small"/>
</dbReference>
<evidence type="ECO:0000256" key="7">
    <source>
        <dbReference type="ARBA" id="ARBA00052699"/>
    </source>
</evidence>
<evidence type="ECO:0000256" key="3">
    <source>
        <dbReference type="ARBA" id="ARBA00022898"/>
    </source>
</evidence>
<dbReference type="GO" id="GO:0047982">
    <property type="term" value="F:homocysteine desulfhydrase activity"/>
    <property type="evidence" value="ECO:0007669"/>
    <property type="project" value="UniProtKB-EC"/>
</dbReference>
<feature type="compositionally biased region" description="Pro residues" evidence="10">
    <location>
        <begin position="19"/>
        <end position="31"/>
    </location>
</feature>
<evidence type="ECO:0000256" key="6">
    <source>
        <dbReference type="ARBA" id="ARBA00048780"/>
    </source>
</evidence>
<dbReference type="GO" id="GO:0030170">
    <property type="term" value="F:pyridoxal phosphate binding"/>
    <property type="evidence" value="ECO:0007669"/>
    <property type="project" value="InterPro"/>
</dbReference>
<proteinExistence type="inferred from homology"/>
<dbReference type="PROSITE" id="PS00868">
    <property type="entry name" value="CYS_MET_METAB_PP"/>
    <property type="match status" value="1"/>
</dbReference>
<gene>
    <name evidence="11" type="ORF">EDD29_0864</name>
</gene>
<evidence type="ECO:0000256" key="2">
    <source>
        <dbReference type="ARBA" id="ARBA00009077"/>
    </source>
</evidence>
<protein>
    <recommendedName>
        <fullName evidence="4">homocysteine desulfhydrase</fullName>
        <ecNumber evidence="4">4.4.1.2</ecNumber>
    </recommendedName>
    <alternativeName>
        <fullName evidence="5">Homocysteine desulfhydrase</fullName>
    </alternativeName>
</protein>
<dbReference type="FunFam" id="3.40.640.10:FF:000046">
    <property type="entry name" value="Cystathionine gamma-lyase"/>
    <property type="match status" value="1"/>
</dbReference>
<feature type="modified residue" description="N6-(pyridoxal phosphate)lysine" evidence="8">
    <location>
        <position position="215"/>
    </location>
</feature>
<evidence type="ECO:0000256" key="4">
    <source>
        <dbReference type="ARBA" id="ARBA00047175"/>
    </source>
</evidence>
<evidence type="ECO:0000313" key="12">
    <source>
        <dbReference type="Proteomes" id="UP000272400"/>
    </source>
</evidence>
<dbReference type="GO" id="GO:0018826">
    <property type="term" value="F:methionine gamma-lyase activity"/>
    <property type="evidence" value="ECO:0007669"/>
    <property type="project" value="UniProtKB-EC"/>
</dbReference>
<evidence type="ECO:0000256" key="9">
    <source>
        <dbReference type="RuleBase" id="RU362118"/>
    </source>
</evidence>
<evidence type="ECO:0000256" key="5">
    <source>
        <dbReference type="ARBA" id="ARBA00047199"/>
    </source>
</evidence>
<dbReference type="EC" id="4.4.1.2" evidence="4"/>
<sequence>MVAMRKRTRGENTRAVQLPEPPVPAQRPSAPPVYRTSSFAFASAAEHADLVHEGGGYLYGRVDNPTCDAFADAVAALEGVAVEGVRAQAFASGMAAVSAVLLAFTRSGSHVVAPRALYGGVYEVLAGLMSRFGVTADFVDFTDPARVRAALRPTTRLVWAEALSTPAMEVADLPALAAVAHGGGALFAVDSTVATPVLCRPLEYGADLVVHSATKYLGGHGDAVGGVVAGRADLVGELRRVRVATGAVLGPDDAFLLRRGLETLPLRVRRQCDTASQFAAALARHPAVAAVDYPGLPEHPGHTLARRLFDRGPEGTRFGALVTVTPHGGREAGIALCDALRLARPATSFGGTRTTVAHLGTTALTGRDDALLAGGGVAPAAVRFSIGLEDAEDLIRDAAEALDTLPVVDHSGSATAGAGRLSEEAVSG</sequence>
<dbReference type="InterPro" id="IPR054542">
    <property type="entry name" value="Cys_met_metab_PP"/>
</dbReference>
<dbReference type="OrthoDB" id="9780685at2"/>
<comment type="similarity">
    <text evidence="2 9">Belongs to the trans-sulfuration enzymes family.</text>
</comment>
<name>A0A3N1CPY6_9ACTN</name>
<dbReference type="Gene3D" id="3.40.640.10">
    <property type="entry name" value="Type I PLP-dependent aspartate aminotransferase-like (Major domain)"/>
    <property type="match status" value="1"/>
</dbReference>
<keyword evidence="12" id="KW-1185">Reference proteome</keyword>
<dbReference type="SUPFAM" id="SSF53383">
    <property type="entry name" value="PLP-dependent transferases"/>
    <property type="match status" value="1"/>
</dbReference>
<evidence type="ECO:0000256" key="1">
    <source>
        <dbReference type="ARBA" id="ARBA00001933"/>
    </source>
</evidence>
<dbReference type="CDD" id="cd00614">
    <property type="entry name" value="CGS_like"/>
    <property type="match status" value="1"/>
</dbReference>
<dbReference type="InterPro" id="IPR015421">
    <property type="entry name" value="PyrdxlP-dep_Trfase_major"/>
</dbReference>
<evidence type="ECO:0000256" key="10">
    <source>
        <dbReference type="SAM" id="MobiDB-lite"/>
    </source>
</evidence>
<dbReference type="AlphaFoldDB" id="A0A3N1CPY6"/>
<comment type="caution">
    <text evidence="11">The sequence shown here is derived from an EMBL/GenBank/DDBJ whole genome shotgun (WGS) entry which is preliminary data.</text>
</comment>
<dbReference type="GO" id="GO:0005737">
    <property type="term" value="C:cytoplasm"/>
    <property type="evidence" value="ECO:0007669"/>
    <property type="project" value="TreeGrafter"/>
</dbReference>
<dbReference type="Pfam" id="PF01053">
    <property type="entry name" value="Cys_Met_Meta_PP"/>
    <property type="match status" value="1"/>
</dbReference>
<evidence type="ECO:0000313" key="11">
    <source>
        <dbReference type="EMBL" id="ROO83362.1"/>
    </source>
</evidence>
<dbReference type="InterPro" id="IPR015424">
    <property type="entry name" value="PyrdxlP-dep_Trfase"/>
</dbReference>
<keyword evidence="11" id="KW-0456">Lyase</keyword>
<dbReference type="Proteomes" id="UP000272400">
    <property type="component" value="Unassembled WGS sequence"/>
</dbReference>
<accession>A0A3N1CPY6</accession>
<comment type="cofactor">
    <cofactor evidence="1 9">
        <name>pyridoxal 5'-phosphate</name>
        <dbReference type="ChEBI" id="CHEBI:597326"/>
    </cofactor>
</comment>
<keyword evidence="3 8" id="KW-0663">Pyridoxal phosphate</keyword>